<name>A0A1F5WEM9_9BACT</name>
<protein>
    <recommendedName>
        <fullName evidence="1">Rod shape-determining protein MreC beta-barrel core domain-containing protein</fullName>
    </recommendedName>
</protein>
<dbReference type="EMBL" id="MFHJ01000018">
    <property type="protein sequence ID" value="OGF74076.1"/>
    <property type="molecule type" value="Genomic_DNA"/>
</dbReference>
<evidence type="ECO:0000313" key="2">
    <source>
        <dbReference type="EMBL" id="OGF74076.1"/>
    </source>
</evidence>
<dbReference type="InterPro" id="IPR042177">
    <property type="entry name" value="Cell/Rod_1"/>
</dbReference>
<dbReference type="Pfam" id="PF04085">
    <property type="entry name" value="MreC"/>
    <property type="match status" value="1"/>
</dbReference>
<evidence type="ECO:0000259" key="1">
    <source>
        <dbReference type="Pfam" id="PF04085"/>
    </source>
</evidence>
<evidence type="ECO:0000313" key="3">
    <source>
        <dbReference type="Proteomes" id="UP000178276"/>
    </source>
</evidence>
<proteinExistence type="predicted"/>
<dbReference type="Proteomes" id="UP000178276">
    <property type="component" value="Unassembled WGS sequence"/>
</dbReference>
<organism evidence="2 3">
    <name type="scientific">Candidatus Giovannonibacteria bacterium RIFCSPHIGHO2_02_43_16</name>
    <dbReference type="NCBI Taxonomy" id="1798331"/>
    <lineage>
        <taxon>Bacteria</taxon>
        <taxon>Candidatus Giovannoniibacteriota</taxon>
    </lineage>
</organism>
<dbReference type="InterPro" id="IPR042175">
    <property type="entry name" value="Cell/Rod_MreC_2"/>
</dbReference>
<reference evidence="2 3" key="1">
    <citation type="journal article" date="2016" name="Nat. Commun.">
        <title>Thousands of microbial genomes shed light on interconnected biogeochemical processes in an aquifer system.</title>
        <authorList>
            <person name="Anantharaman K."/>
            <person name="Brown C.T."/>
            <person name="Hug L.A."/>
            <person name="Sharon I."/>
            <person name="Castelle C.J."/>
            <person name="Probst A.J."/>
            <person name="Thomas B.C."/>
            <person name="Singh A."/>
            <person name="Wilkins M.J."/>
            <person name="Karaoz U."/>
            <person name="Brodie E.L."/>
            <person name="Williams K.H."/>
            <person name="Hubbard S.S."/>
            <person name="Banfield J.F."/>
        </authorList>
    </citation>
    <scope>NUCLEOTIDE SEQUENCE [LARGE SCALE GENOMIC DNA]</scope>
</reference>
<dbReference type="AlphaFoldDB" id="A0A1F5WEM9"/>
<sequence length="227" mass="24815">MLAGLGIVSVSFRSGVRDFFDAILSFSAAIRNSLIDFGGNRILELESRNAELLGENSALKEKISGLESGEGNSRNDRDIIKSSALILSQAPSTPYDTLLISMDALGVAKFGTRVVAHKEIYIGDISEIGARSAMVKLLSYPAAENEAWLMQAGINITLVGEGGYNMKFSVPKSISVEVGDKVLSNTSPQFLIGEVEQIIEKPTNPLKEIRLRFPFNFRNLRYVELID</sequence>
<dbReference type="Gene3D" id="2.40.10.350">
    <property type="entry name" value="Rod shape-determining protein MreC, domain 2"/>
    <property type="match status" value="1"/>
</dbReference>
<gene>
    <name evidence="2" type="ORF">A2W57_02600</name>
</gene>
<feature type="domain" description="Rod shape-determining protein MreC beta-barrel core" evidence="1">
    <location>
        <begin position="91"/>
        <end position="226"/>
    </location>
</feature>
<comment type="caution">
    <text evidence="2">The sequence shown here is derived from an EMBL/GenBank/DDBJ whole genome shotgun (WGS) entry which is preliminary data.</text>
</comment>
<dbReference type="InterPro" id="IPR055342">
    <property type="entry name" value="MreC_beta-barrel_core"/>
</dbReference>
<accession>A0A1F5WEM9</accession>
<dbReference type="Gene3D" id="2.40.10.340">
    <property type="entry name" value="Rod shape-determining protein MreC, domain 1"/>
    <property type="match status" value="1"/>
</dbReference>
<dbReference type="STRING" id="1798331.A2W57_02600"/>